<proteinExistence type="predicted"/>
<organism evidence="1 2">
    <name type="scientific">Vermiconidia calcicola</name>
    <dbReference type="NCBI Taxonomy" id="1690605"/>
    <lineage>
        <taxon>Eukaryota</taxon>
        <taxon>Fungi</taxon>
        <taxon>Dikarya</taxon>
        <taxon>Ascomycota</taxon>
        <taxon>Pezizomycotina</taxon>
        <taxon>Dothideomycetes</taxon>
        <taxon>Dothideomycetidae</taxon>
        <taxon>Mycosphaerellales</taxon>
        <taxon>Extremaceae</taxon>
        <taxon>Vermiconidia</taxon>
    </lineage>
</organism>
<evidence type="ECO:0000313" key="1">
    <source>
        <dbReference type="EMBL" id="KAK3686764.1"/>
    </source>
</evidence>
<accession>A0ACC3MF79</accession>
<reference evidence="1" key="1">
    <citation type="submission" date="2023-07" db="EMBL/GenBank/DDBJ databases">
        <title>Black Yeasts Isolated from many extreme environments.</title>
        <authorList>
            <person name="Coleine C."/>
            <person name="Stajich J.E."/>
            <person name="Selbmann L."/>
        </authorList>
    </citation>
    <scope>NUCLEOTIDE SEQUENCE</scope>
    <source>
        <strain evidence="1">CCFEE 5714</strain>
    </source>
</reference>
<dbReference type="EMBL" id="JAUTXU010000303">
    <property type="protein sequence ID" value="KAK3686764.1"/>
    <property type="molecule type" value="Genomic_DNA"/>
</dbReference>
<evidence type="ECO:0000313" key="2">
    <source>
        <dbReference type="Proteomes" id="UP001281147"/>
    </source>
</evidence>
<keyword evidence="2" id="KW-1185">Reference proteome</keyword>
<comment type="caution">
    <text evidence="1">The sequence shown here is derived from an EMBL/GenBank/DDBJ whole genome shotgun (WGS) entry which is preliminary data.</text>
</comment>
<protein>
    <submittedName>
        <fullName evidence="1">Uncharacterized protein</fullName>
    </submittedName>
</protein>
<name>A0ACC3MF79_9PEZI</name>
<dbReference type="Proteomes" id="UP001281147">
    <property type="component" value="Unassembled WGS sequence"/>
</dbReference>
<sequence length="450" mass="50428">MTSTASRVVIPVDGEHQEFSAILLRDLCQCSACIHHSTRQKLYSTADIPRDIQAQTITPNQSMPGVCDIRWDRDVPGFGSQHTTSIDADMLRGIGRDGATPGPFQSSLAPQTLWDAESSRNLPDFEYDAYMKDDATLYKAIVQLRTHGLVFLTDVSESEKAVSSIAERIGSVKSTFYGYTWDVRTVPSAINAAYTSSDLGFHTDLLYFQNPAHVQLLHCMQSSSSGGASVFADALKCAIDLYQADVDAFSVLATLPVNYHYKHPDSNLYSATKPVFDTRPLRIGDVFYKSLPEFLEAWGRLRQGGTRPDLPSVDVVDCLEKINWGPPFLAPFSLHAESMEQVRSFSSATTTPPRECLNRKVEDWHAAAAKFSAVLHREANLHERLMKPGECVLFDNTRVLHARKGFEAGDVGKARWLRGAYVDKEPYLSRYRVLRYRFEGKLETMRDRVK</sequence>
<gene>
    <name evidence="1" type="ORF">LTR37_019479</name>
</gene>